<dbReference type="AlphaFoldDB" id="A0A1A0HJP4"/>
<dbReference type="EMBL" id="LXTC01000001">
    <property type="protein sequence ID" value="OBA24038.1"/>
    <property type="molecule type" value="Genomic_DNA"/>
</dbReference>
<keyword evidence="1" id="KW-0496">Mitochondrion</keyword>
<evidence type="ECO:0000256" key="1">
    <source>
        <dbReference type="RuleBase" id="RU363021"/>
    </source>
</evidence>
<evidence type="ECO:0000256" key="2">
    <source>
        <dbReference type="SAM" id="SignalP"/>
    </source>
</evidence>
<evidence type="ECO:0000313" key="4">
    <source>
        <dbReference type="Proteomes" id="UP000092555"/>
    </source>
</evidence>
<evidence type="ECO:0000313" key="3">
    <source>
        <dbReference type="EMBL" id="OBA24038.1"/>
    </source>
</evidence>
<protein>
    <recommendedName>
        <fullName evidence="1">MICOS complex subunit</fullName>
    </recommendedName>
</protein>
<comment type="subunit">
    <text evidence="1">Component of the mitochondrial contact site and cristae organizing system (MICOS) complex.</text>
</comment>
<sequence length="244" mass="26942">MSRAFLTLASIAAAACVQTAVQKPVHNDSKRKFYENEQQVVPLPGTVTPSSPAETEVLGPRTLVNGVTVRTFSPLESALRSVRQTVFCAYQASFSYLNDKKHVVLEHERRVTGTVAALHSRHEDLLPNGVYIAIAGLLGNIMARNKNIVARAVYPAVLGVAAFGYFLPQTFRNTFDFLWRAEQRVLPQVAQQQVAAYEQAHGLVGRVEETAVSGQRKVHDGLENLRHTVLRVTGLNIDEEVLKK</sequence>
<dbReference type="PANTHER" id="PTHR28268:SF1">
    <property type="entry name" value="MICOS SUBUNIT MIC26"/>
    <property type="match status" value="1"/>
</dbReference>
<reference evidence="3 4" key="1">
    <citation type="submission" date="2016-05" db="EMBL/GenBank/DDBJ databases">
        <title>Comparative genomics of biotechnologically important yeasts.</title>
        <authorList>
            <consortium name="DOE Joint Genome Institute"/>
            <person name="Riley R."/>
            <person name="Haridas S."/>
            <person name="Wolfe K.H."/>
            <person name="Lopes M.R."/>
            <person name="Hittinger C.T."/>
            <person name="Goker M."/>
            <person name="Salamov A."/>
            <person name="Wisecaver J."/>
            <person name="Long T.M."/>
            <person name="Aerts A.L."/>
            <person name="Barry K."/>
            <person name="Choi C."/>
            <person name="Clum A."/>
            <person name="Coughlan A.Y."/>
            <person name="Deshpande S."/>
            <person name="Douglass A.P."/>
            <person name="Hanson S.J."/>
            <person name="Klenk H.-P."/>
            <person name="LaButti K."/>
            <person name="Lapidus A."/>
            <person name="Lindquist E."/>
            <person name="Lipzen A."/>
            <person name="Meier-kolthoff J.P."/>
            <person name="Ohm R.A."/>
            <person name="Otillar R.P."/>
            <person name="Pangilinan J."/>
            <person name="Peng Y."/>
            <person name="Rokas A."/>
            <person name="Rosa C.A."/>
            <person name="Scheuner C."/>
            <person name="Sibirny A.A."/>
            <person name="Slot J.C."/>
            <person name="Stielow J.B."/>
            <person name="Sun H."/>
            <person name="Kurtzman C.P."/>
            <person name="Blackwell M."/>
            <person name="Grigoriev I.V."/>
            <person name="Jeffries T.W."/>
        </authorList>
    </citation>
    <scope>NUCLEOTIDE SEQUENCE [LARGE SCALE GENOMIC DNA]</scope>
    <source>
        <strain evidence="3 4">NRRL YB-4993</strain>
    </source>
</reference>
<feature type="chain" id="PRO_5008291833" description="MICOS complex subunit" evidence="2">
    <location>
        <begin position="23"/>
        <end position="244"/>
    </location>
</feature>
<gene>
    <name evidence="3" type="ORF">METBIDRAFT_34678</name>
</gene>
<proteinExistence type="predicted"/>
<dbReference type="Proteomes" id="UP000092555">
    <property type="component" value="Unassembled WGS sequence"/>
</dbReference>
<dbReference type="RefSeq" id="XP_018714519.1">
    <property type="nucleotide sequence ID" value="XM_018856510.1"/>
</dbReference>
<accession>A0A1A0HJP4</accession>
<dbReference type="Pfam" id="PF09769">
    <property type="entry name" value="ApoO"/>
    <property type="match status" value="1"/>
</dbReference>
<comment type="caution">
    <text evidence="3">The sequence shown here is derived from an EMBL/GenBank/DDBJ whole genome shotgun (WGS) entry which is preliminary data.</text>
</comment>
<comment type="function">
    <text evidence="1">Component of the MICOS complex, a large protein complex of the mitochondrial inner membrane that plays crucial roles in the maintenance of crista junctions, inner membrane architecture, and formation of contact sites to the outer membrane.</text>
</comment>
<dbReference type="OrthoDB" id="2399148at2759"/>
<dbReference type="GO" id="GO:0061617">
    <property type="term" value="C:MICOS complex"/>
    <property type="evidence" value="ECO:0007669"/>
    <property type="project" value="UniProtKB-UniRule"/>
</dbReference>
<keyword evidence="1" id="KW-0472">Membrane</keyword>
<dbReference type="GO" id="GO:0044284">
    <property type="term" value="C:mitochondrial crista junction"/>
    <property type="evidence" value="ECO:0007669"/>
    <property type="project" value="TreeGrafter"/>
</dbReference>
<name>A0A1A0HJP4_9ASCO</name>
<dbReference type="GeneID" id="30029486"/>
<dbReference type="InterPro" id="IPR019166">
    <property type="entry name" value="MIC26/MIC27"/>
</dbReference>
<dbReference type="PROSITE" id="PS51257">
    <property type="entry name" value="PROKAR_LIPOPROTEIN"/>
    <property type="match status" value="1"/>
</dbReference>
<keyword evidence="4" id="KW-1185">Reference proteome</keyword>
<keyword evidence="1" id="KW-0999">Mitochondrion inner membrane</keyword>
<comment type="subcellular location">
    <subcellularLocation>
        <location evidence="1">Mitochondrion inner membrane</location>
    </subcellularLocation>
</comment>
<dbReference type="PANTHER" id="PTHR28268">
    <property type="entry name" value="MICOS SUBUNIT MIC26"/>
    <property type="match status" value="1"/>
</dbReference>
<dbReference type="GO" id="GO:0042407">
    <property type="term" value="P:cristae formation"/>
    <property type="evidence" value="ECO:0007669"/>
    <property type="project" value="InterPro"/>
</dbReference>
<dbReference type="InterPro" id="IPR033181">
    <property type="entry name" value="Mic26_fungi"/>
</dbReference>
<keyword evidence="2" id="KW-0732">Signal</keyword>
<feature type="signal peptide" evidence="2">
    <location>
        <begin position="1"/>
        <end position="22"/>
    </location>
</feature>
<dbReference type="STRING" id="869754.A0A1A0HJP4"/>
<organism evidence="3 4">
    <name type="scientific">Metschnikowia bicuspidata var. bicuspidata NRRL YB-4993</name>
    <dbReference type="NCBI Taxonomy" id="869754"/>
    <lineage>
        <taxon>Eukaryota</taxon>
        <taxon>Fungi</taxon>
        <taxon>Dikarya</taxon>
        <taxon>Ascomycota</taxon>
        <taxon>Saccharomycotina</taxon>
        <taxon>Pichiomycetes</taxon>
        <taxon>Metschnikowiaceae</taxon>
        <taxon>Metschnikowia</taxon>
    </lineage>
</organism>